<gene>
    <name evidence="2" type="ORF">D9615_003872</name>
</gene>
<keyword evidence="3" id="KW-1185">Reference proteome</keyword>
<evidence type="ECO:0000256" key="1">
    <source>
        <dbReference type="SAM" id="MobiDB-lite"/>
    </source>
</evidence>
<sequence length="1187" mass="134285">MLLKDLRDYREFAFPSVLSDKLSNNYLALTSAHEWANPEAVKAFLHARPNFNKADTGATDLWETASLEILTGYLDWLFPESLAARQRFDLENIEVWFLDMPFRLFLSLMPTPHSLSNIMHSTNAFKSSPHVGRTPKTEVHCNDPIILGKRKANSPLLQDIIELSDDDDSQTSARSNVQKSHKKPRRDNKNPSFIDLTCDLGGMTSSDASDTETIVHAPPKRTTKGKCVRKHNPDSQIKITASEYVAEVVQLDTLPTSWDPSEAPKAYVVDLSKRPMVLEGGKKNITGLIRGDDQCSWDGSSGHRRGDVFVYNTFPGREKEFCQRAVLKCRSIKICEFFDHKRLHGYESFEKGDDEMQEFWVGELDANEQESMIPDGPEARFYNRILASKCKMKECTGKPRLVDLRYSTTFGKNIRIGCTGWRPGDAAGTHRWIDLDRNINETQFIAIFKSGGRFKENLTINGKCSVTVPFRSHKTICPFSHIIDGEIKSGKIAPYKEPCTSTLLIFQPVDPALSHMAVVIPKYPHNHPRQAHVKPTLSEKQFINHVFKAAGKTRVTPKALQRSSTTTTLLDGQSWGTRVPGMADNKRLSKHLDRLKKDGYPAGMEFQGVQYEANFREALLPADQRYIHSVITRGEIQLVVTMLPQLVKHIHSVRYLAIDYTFKRVRGAMNEWEVAAFLDRYHSRVSLASLYCNKFTREAFTLLFQEFFDTVHRVTGKPLQLAAFVKDARLQCLLFDAEPPQMQACGDVMLTMNDPATSGIETKDPLILVQHVAKTCLQHFLRNIDKLPINISRQDIDRLKAFPGLVTQEAIDVWHEFCRNSQHKSIRDWHKQKLDHPWYLPSLNSFLSPMDPTSWKLTPNDTNIVETAHAARNAETGIGASLLSAILDARSRDQVIALRFDENERTPGGLANRWNGASARENRSAARRVATRTKATTVHDNRDQLRGLEDERAQLADNRAQSLDHKKEIEERLGEITVELRNHTKVSAAGVALRQERTNLQEEKKEGVSQRKVWSARVDELEKEIKYIKTTDLKGVRARDSRPPSTPRRDDGMLPSLPSTPRTPSRSQLLAESQLPNSTPVRHTPLRHEHHDELAQHGALSDLDIDGDDDDSAIIHPLRFTPARSPQSDVNMPLALDNLAGDPQAAIDTNLLDNPGFVDGLLAWQPTYDELLEVSDRFREFFPDGLD</sequence>
<feature type="compositionally biased region" description="Basic and acidic residues" evidence="1">
    <location>
        <begin position="1034"/>
        <end position="1052"/>
    </location>
</feature>
<comment type="caution">
    <text evidence="2">The sequence shown here is derived from an EMBL/GenBank/DDBJ whole genome shotgun (WGS) entry which is preliminary data.</text>
</comment>
<dbReference type="OrthoDB" id="2990096at2759"/>
<feature type="region of interest" description="Disordered" evidence="1">
    <location>
        <begin position="1034"/>
        <end position="1084"/>
    </location>
</feature>
<evidence type="ECO:0000313" key="3">
    <source>
        <dbReference type="Proteomes" id="UP000565441"/>
    </source>
</evidence>
<organism evidence="2 3">
    <name type="scientific">Tricholomella constricta</name>
    <dbReference type="NCBI Taxonomy" id="117010"/>
    <lineage>
        <taxon>Eukaryota</taxon>
        <taxon>Fungi</taxon>
        <taxon>Dikarya</taxon>
        <taxon>Basidiomycota</taxon>
        <taxon>Agaricomycotina</taxon>
        <taxon>Agaricomycetes</taxon>
        <taxon>Agaricomycetidae</taxon>
        <taxon>Agaricales</taxon>
        <taxon>Tricholomatineae</taxon>
        <taxon>Lyophyllaceae</taxon>
        <taxon>Tricholomella</taxon>
    </lineage>
</organism>
<evidence type="ECO:0000313" key="2">
    <source>
        <dbReference type="EMBL" id="KAF5381040.1"/>
    </source>
</evidence>
<name>A0A8H5HD61_9AGAR</name>
<protein>
    <submittedName>
        <fullName evidence="2">Uncharacterized protein</fullName>
    </submittedName>
</protein>
<dbReference type="AlphaFoldDB" id="A0A8H5HD61"/>
<feature type="compositionally biased region" description="Low complexity" evidence="1">
    <location>
        <begin position="1054"/>
        <end position="1067"/>
    </location>
</feature>
<feature type="compositionally biased region" description="Polar residues" evidence="1">
    <location>
        <begin position="1068"/>
        <end position="1081"/>
    </location>
</feature>
<dbReference type="EMBL" id="JAACJP010000012">
    <property type="protein sequence ID" value="KAF5381040.1"/>
    <property type="molecule type" value="Genomic_DNA"/>
</dbReference>
<proteinExistence type="predicted"/>
<dbReference type="Proteomes" id="UP000565441">
    <property type="component" value="Unassembled WGS sequence"/>
</dbReference>
<accession>A0A8H5HD61</accession>
<reference evidence="2 3" key="1">
    <citation type="journal article" date="2020" name="ISME J.">
        <title>Uncovering the hidden diversity of litter-decomposition mechanisms in mushroom-forming fungi.</title>
        <authorList>
            <person name="Floudas D."/>
            <person name="Bentzer J."/>
            <person name="Ahren D."/>
            <person name="Johansson T."/>
            <person name="Persson P."/>
            <person name="Tunlid A."/>
        </authorList>
    </citation>
    <scope>NUCLEOTIDE SEQUENCE [LARGE SCALE GENOMIC DNA]</scope>
    <source>
        <strain evidence="2 3">CBS 661.87</strain>
    </source>
</reference>
<feature type="region of interest" description="Disordered" evidence="1">
    <location>
        <begin position="163"/>
        <end position="195"/>
    </location>
</feature>